<evidence type="ECO:0008006" key="3">
    <source>
        <dbReference type="Google" id="ProtNLM"/>
    </source>
</evidence>
<dbReference type="OrthoDB" id="4546548at2"/>
<proteinExistence type="predicted"/>
<accession>A0A5J5KTJ1</accession>
<reference evidence="1 2" key="1">
    <citation type="submission" date="2019-05" db="EMBL/GenBank/DDBJ databases">
        <title>Kocuria coralli sp. nov., a novel actinobacterium isolated from coral reef seawater.</title>
        <authorList>
            <person name="Li J."/>
        </authorList>
    </citation>
    <scope>NUCLEOTIDE SEQUENCE [LARGE SCALE GENOMIC DNA]</scope>
    <source>
        <strain evidence="1 2">SCSIO 13007</strain>
    </source>
</reference>
<dbReference type="Proteomes" id="UP000325957">
    <property type="component" value="Unassembled WGS sequence"/>
</dbReference>
<dbReference type="AlphaFoldDB" id="A0A5J5KTJ1"/>
<dbReference type="EMBL" id="SZWF01000038">
    <property type="protein sequence ID" value="KAA9392953.1"/>
    <property type="molecule type" value="Genomic_DNA"/>
</dbReference>
<comment type="caution">
    <text evidence="1">The sequence shown here is derived from an EMBL/GenBank/DDBJ whole genome shotgun (WGS) entry which is preliminary data.</text>
</comment>
<keyword evidence="2" id="KW-1185">Reference proteome</keyword>
<sequence length="97" mass="11338">MAPPQVGKLHADKPYDYPRCRRYLHRRGVEVRTSRHGIEAKSHLAPQRWDVKRTVSWMPRCQCLGIRYDRTDAAMLPLLLLAVTFINVRRLRQGAES</sequence>
<organism evidence="1 2">
    <name type="scientific">Kocuria coralli</name>
    <dbReference type="NCBI Taxonomy" id="1461025"/>
    <lineage>
        <taxon>Bacteria</taxon>
        <taxon>Bacillati</taxon>
        <taxon>Actinomycetota</taxon>
        <taxon>Actinomycetes</taxon>
        <taxon>Micrococcales</taxon>
        <taxon>Micrococcaceae</taxon>
        <taxon>Kocuria</taxon>
    </lineage>
</organism>
<dbReference type="RefSeq" id="WP_158035079.1">
    <property type="nucleotide sequence ID" value="NZ_ML708637.1"/>
</dbReference>
<protein>
    <recommendedName>
        <fullName evidence="3">Transposase DDE domain-containing protein</fullName>
    </recommendedName>
</protein>
<evidence type="ECO:0000313" key="2">
    <source>
        <dbReference type="Proteomes" id="UP000325957"/>
    </source>
</evidence>
<gene>
    <name evidence="1" type="ORF">FCK90_14825</name>
</gene>
<evidence type="ECO:0000313" key="1">
    <source>
        <dbReference type="EMBL" id="KAA9392953.1"/>
    </source>
</evidence>
<name>A0A5J5KTJ1_9MICC</name>